<dbReference type="RefSeq" id="WP_144301725.1">
    <property type="nucleotide sequence ID" value="NZ_QMIE01000002.1"/>
</dbReference>
<accession>A0A7M3MIC5</accession>
<dbReference type="PANTHER" id="PTHR35147:SF1">
    <property type="entry name" value="CHEMORECEPTOR GLUTAMINE DEAMIDASE CHED-RELATED"/>
    <property type="match status" value="1"/>
</dbReference>
<dbReference type="OrthoDB" id="9807202at2"/>
<dbReference type="InterPro" id="IPR011324">
    <property type="entry name" value="Cytotoxic_necrot_fac-like_cat"/>
</dbReference>
<proteinExistence type="inferred from homology"/>
<dbReference type="Proteomes" id="UP000448292">
    <property type="component" value="Unassembled WGS sequence"/>
</dbReference>
<keyword evidence="1 3" id="KW-0145">Chemotaxis</keyword>
<dbReference type="CDD" id="cd16352">
    <property type="entry name" value="CheD"/>
    <property type="match status" value="1"/>
</dbReference>
<evidence type="ECO:0000256" key="1">
    <source>
        <dbReference type="ARBA" id="ARBA00022500"/>
    </source>
</evidence>
<name>A0A7M3MIC5_9BACT</name>
<dbReference type="HAMAP" id="MF_01440">
    <property type="entry name" value="CheD"/>
    <property type="match status" value="1"/>
</dbReference>
<organism evidence="4 5">
    <name type="scientific">Oceanidesulfovibrio indonesiensis</name>
    <dbReference type="NCBI Taxonomy" id="54767"/>
    <lineage>
        <taxon>Bacteria</taxon>
        <taxon>Pseudomonadati</taxon>
        <taxon>Thermodesulfobacteriota</taxon>
        <taxon>Desulfovibrionia</taxon>
        <taxon>Desulfovibrionales</taxon>
        <taxon>Desulfovibrionaceae</taxon>
        <taxon>Oceanidesulfovibrio</taxon>
    </lineage>
</organism>
<dbReference type="EMBL" id="QMIE01000002">
    <property type="protein sequence ID" value="TVM19369.1"/>
    <property type="molecule type" value="Genomic_DNA"/>
</dbReference>
<comment type="catalytic activity">
    <reaction evidence="3">
        <text>L-glutaminyl-[protein] + H2O = L-glutamyl-[protein] + NH4(+)</text>
        <dbReference type="Rhea" id="RHEA:16441"/>
        <dbReference type="Rhea" id="RHEA-COMP:10207"/>
        <dbReference type="Rhea" id="RHEA-COMP:10208"/>
        <dbReference type="ChEBI" id="CHEBI:15377"/>
        <dbReference type="ChEBI" id="CHEBI:28938"/>
        <dbReference type="ChEBI" id="CHEBI:29973"/>
        <dbReference type="ChEBI" id="CHEBI:30011"/>
        <dbReference type="EC" id="3.5.1.44"/>
    </reaction>
</comment>
<keyword evidence="5" id="KW-1185">Reference proteome</keyword>
<dbReference type="Gene3D" id="3.30.1330.200">
    <property type="match status" value="1"/>
</dbReference>
<protein>
    <recommendedName>
        <fullName evidence="3">Probable chemoreceptor glutamine deamidase CheD</fullName>
        <ecNumber evidence="3">3.5.1.44</ecNumber>
    </recommendedName>
</protein>
<dbReference type="GO" id="GO:0050568">
    <property type="term" value="F:protein-glutamine glutaminase activity"/>
    <property type="evidence" value="ECO:0007669"/>
    <property type="project" value="UniProtKB-UniRule"/>
</dbReference>
<reference evidence="4 5" key="1">
    <citation type="submission" date="2018-06" db="EMBL/GenBank/DDBJ databases">
        <title>Complete genome of Desulfovibrio indonesiensis P37SLT.</title>
        <authorList>
            <person name="Crispim J.S."/>
            <person name="Vidigal P.M.P."/>
            <person name="Silva L.C.F."/>
            <person name="Laguardia C.N."/>
            <person name="Araujo L.C."/>
            <person name="Dias R.S."/>
            <person name="Sousa M.P."/>
            <person name="Paula S.O."/>
            <person name="Silva C."/>
        </authorList>
    </citation>
    <scope>NUCLEOTIDE SEQUENCE [LARGE SCALE GENOMIC DNA]</scope>
    <source>
        <strain evidence="4 5">P37SLT</strain>
    </source>
</reference>
<evidence type="ECO:0000313" key="4">
    <source>
        <dbReference type="EMBL" id="TVM19369.1"/>
    </source>
</evidence>
<dbReference type="AlphaFoldDB" id="A0A7M3MIC5"/>
<gene>
    <name evidence="3" type="primary">cheD</name>
    <name evidence="4" type="ORF">DPQ33_03135</name>
</gene>
<comment type="caution">
    <text evidence="4">The sequence shown here is derived from an EMBL/GenBank/DDBJ whole genome shotgun (WGS) entry which is preliminary data.</text>
</comment>
<dbReference type="Pfam" id="PF03975">
    <property type="entry name" value="CheD"/>
    <property type="match status" value="1"/>
</dbReference>
<dbReference type="PANTHER" id="PTHR35147">
    <property type="entry name" value="CHEMORECEPTOR GLUTAMINE DEAMIDASE CHED-RELATED"/>
    <property type="match status" value="1"/>
</dbReference>
<evidence type="ECO:0000256" key="2">
    <source>
        <dbReference type="ARBA" id="ARBA00022801"/>
    </source>
</evidence>
<dbReference type="SUPFAM" id="SSF64438">
    <property type="entry name" value="CNF1/YfiH-like putative cysteine hydrolases"/>
    <property type="match status" value="1"/>
</dbReference>
<dbReference type="GO" id="GO:0006935">
    <property type="term" value="P:chemotaxis"/>
    <property type="evidence" value="ECO:0007669"/>
    <property type="project" value="UniProtKB-UniRule"/>
</dbReference>
<dbReference type="EC" id="3.5.1.44" evidence="3"/>
<sequence length="172" mass="18850">MDLSAFPLKHLEPRQCFLSRKPTLVSTVLGSCVAITMFDSRTRIGGMAHAFLPDSRNYPDDAGYPCKFVDTSIRHMLCVLRRLRVELPRLEVKLFGGGNSWNAEQTSARDAPSFGSWASVGPRNVDAARAVITEHGLRIAAEEVGGSLGRKVLFLTHTGGVWVKKLRGRNGA</sequence>
<evidence type="ECO:0000256" key="3">
    <source>
        <dbReference type="HAMAP-Rule" id="MF_01440"/>
    </source>
</evidence>
<dbReference type="InterPro" id="IPR005659">
    <property type="entry name" value="Chemorcpt_Glu_NH3ase_CheD"/>
</dbReference>
<comment type="similarity">
    <text evidence="3">Belongs to the CheD family.</text>
</comment>
<dbReference type="InterPro" id="IPR038592">
    <property type="entry name" value="CheD-like_sf"/>
</dbReference>
<comment type="function">
    <text evidence="3">Probably deamidates glutamine residues to glutamate on methyl-accepting chemotaxis receptors (MCPs), playing an important role in chemotaxis.</text>
</comment>
<keyword evidence="2 3" id="KW-0378">Hydrolase</keyword>
<evidence type="ECO:0000313" key="5">
    <source>
        <dbReference type="Proteomes" id="UP000448292"/>
    </source>
</evidence>